<reference evidence="1" key="1">
    <citation type="submission" date="2020-05" db="EMBL/GenBank/DDBJ databases">
        <title>Large-scale comparative analyses of tick genomes elucidate their genetic diversity and vector capacities.</title>
        <authorList>
            <person name="Jia N."/>
            <person name="Wang J."/>
            <person name="Shi W."/>
            <person name="Du L."/>
            <person name="Sun Y."/>
            <person name="Zhan W."/>
            <person name="Jiang J."/>
            <person name="Wang Q."/>
            <person name="Zhang B."/>
            <person name="Ji P."/>
            <person name="Sakyi L.B."/>
            <person name="Cui X."/>
            <person name="Yuan T."/>
            <person name="Jiang B."/>
            <person name="Yang W."/>
            <person name="Lam T.T.-Y."/>
            <person name="Chang Q."/>
            <person name="Ding S."/>
            <person name="Wang X."/>
            <person name="Zhu J."/>
            <person name="Ruan X."/>
            <person name="Zhao L."/>
            <person name="Wei J."/>
            <person name="Que T."/>
            <person name="Du C."/>
            <person name="Cheng J."/>
            <person name="Dai P."/>
            <person name="Han X."/>
            <person name="Huang E."/>
            <person name="Gao Y."/>
            <person name="Liu J."/>
            <person name="Shao H."/>
            <person name="Ye R."/>
            <person name="Li L."/>
            <person name="Wei W."/>
            <person name="Wang X."/>
            <person name="Wang C."/>
            <person name="Yang T."/>
            <person name="Huo Q."/>
            <person name="Li W."/>
            <person name="Guo W."/>
            <person name="Chen H."/>
            <person name="Zhou L."/>
            <person name="Ni X."/>
            <person name="Tian J."/>
            <person name="Zhou Y."/>
            <person name="Sheng Y."/>
            <person name="Liu T."/>
            <person name="Pan Y."/>
            <person name="Xia L."/>
            <person name="Li J."/>
            <person name="Zhao F."/>
            <person name="Cao W."/>
        </authorList>
    </citation>
    <scope>NUCLEOTIDE SEQUENCE</scope>
    <source>
        <strain evidence="1">Hyas-2018</strain>
    </source>
</reference>
<name>A0ACB7RR92_HYAAI</name>
<accession>A0ACB7RR92</accession>
<dbReference type="Proteomes" id="UP000821845">
    <property type="component" value="Chromosome 8"/>
</dbReference>
<sequence>MCGVQKAPRRGDRERSPVFRLGPGPATLQSRAMAQVVLVAAALLAFAALGGRAQTPGCWNEQMADKQRLQYGLMMVRQQIANMLTVEYIAGVSAQMGSPLGVSGASPFMMAGPPRSLHEHQTLVLPASGGVGGGAAMGNSGHTLVLPASGGAGTGAGARHGYGSHVKSTTYKKEVPLKDGY</sequence>
<dbReference type="EMBL" id="CM023488">
    <property type="protein sequence ID" value="KAH6923959.1"/>
    <property type="molecule type" value="Genomic_DNA"/>
</dbReference>
<evidence type="ECO:0000313" key="2">
    <source>
        <dbReference type="Proteomes" id="UP000821845"/>
    </source>
</evidence>
<evidence type="ECO:0000313" key="1">
    <source>
        <dbReference type="EMBL" id="KAH6923959.1"/>
    </source>
</evidence>
<gene>
    <name evidence="1" type="ORF">HPB50_010095</name>
</gene>
<keyword evidence="2" id="KW-1185">Reference proteome</keyword>
<comment type="caution">
    <text evidence="1">The sequence shown here is derived from an EMBL/GenBank/DDBJ whole genome shotgun (WGS) entry which is preliminary data.</text>
</comment>
<proteinExistence type="predicted"/>
<organism evidence="1 2">
    <name type="scientific">Hyalomma asiaticum</name>
    <name type="common">Tick</name>
    <dbReference type="NCBI Taxonomy" id="266040"/>
    <lineage>
        <taxon>Eukaryota</taxon>
        <taxon>Metazoa</taxon>
        <taxon>Ecdysozoa</taxon>
        <taxon>Arthropoda</taxon>
        <taxon>Chelicerata</taxon>
        <taxon>Arachnida</taxon>
        <taxon>Acari</taxon>
        <taxon>Parasitiformes</taxon>
        <taxon>Ixodida</taxon>
        <taxon>Ixodoidea</taxon>
        <taxon>Ixodidae</taxon>
        <taxon>Hyalomminae</taxon>
        <taxon>Hyalomma</taxon>
    </lineage>
</organism>
<protein>
    <submittedName>
        <fullName evidence="1">Uncharacterized protein</fullName>
    </submittedName>
</protein>